<dbReference type="GO" id="GO:0005741">
    <property type="term" value="C:mitochondrial outer membrane"/>
    <property type="evidence" value="ECO:0007669"/>
    <property type="project" value="TreeGrafter"/>
</dbReference>
<evidence type="ECO:0000256" key="1">
    <source>
        <dbReference type="ARBA" id="ARBA00011408"/>
    </source>
</evidence>
<feature type="compositionally biased region" description="Basic and acidic residues" evidence="5">
    <location>
        <begin position="9"/>
        <end position="24"/>
    </location>
</feature>
<evidence type="ECO:0000256" key="2">
    <source>
        <dbReference type="ARBA" id="ARBA00018424"/>
    </source>
</evidence>
<evidence type="ECO:0000256" key="3">
    <source>
        <dbReference type="ARBA" id="ARBA00019539"/>
    </source>
</evidence>
<evidence type="ECO:0000256" key="4">
    <source>
        <dbReference type="ARBA" id="ARBA00043897"/>
    </source>
</evidence>
<evidence type="ECO:0000313" key="6">
    <source>
        <dbReference type="EMBL" id="CRK33624.1"/>
    </source>
</evidence>
<name>A0A0G4MHE8_VERLO</name>
<feature type="compositionally biased region" description="Basic and acidic residues" evidence="5">
    <location>
        <begin position="246"/>
        <end position="265"/>
    </location>
</feature>
<protein>
    <recommendedName>
        <fullName evidence="2">Inclusion body clearance protein IML2</fullName>
    </recommendedName>
    <alternativeName>
        <fullName evidence="3">Inclusion body clearance protein iml2</fullName>
    </alternativeName>
</protein>
<dbReference type="Proteomes" id="UP000044602">
    <property type="component" value="Unassembled WGS sequence"/>
</dbReference>
<dbReference type="GO" id="GO:0005829">
    <property type="term" value="C:cytosol"/>
    <property type="evidence" value="ECO:0007669"/>
    <property type="project" value="TreeGrafter"/>
</dbReference>
<dbReference type="Pfam" id="PF10300">
    <property type="entry name" value="Iml2-TPR_39"/>
    <property type="match status" value="1"/>
</dbReference>
<comment type="function">
    <text evidence="4">Inclusion body (IB) resident protein that interacts strongly with lipid droplet (LD) proteins. Involved in LD-mediated IB clearing after protein folding stress, probably by enabling access to the IBs of an LD-stored soluble sterol derivative that acts as a chaperone in inclusion clearing.</text>
</comment>
<reference evidence="6 7" key="1">
    <citation type="submission" date="2015-05" db="EMBL/GenBank/DDBJ databases">
        <authorList>
            <person name="Wang D.B."/>
            <person name="Wang M."/>
        </authorList>
    </citation>
    <scope>NUCLEOTIDE SEQUENCE [LARGE SCALE GENOMIC DNA]</scope>
    <source>
        <strain evidence="6">VL1</strain>
    </source>
</reference>
<accession>A0A0G4MHE8</accession>
<dbReference type="EMBL" id="CVQH01022529">
    <property type="protein sequence ID" value="CRK33624.1"/>
    <property type="molecule type" value="Genomic_DNA"/>
</dbReference>
<dbReference type="PANTHER" id="PTHR31859">
    <property type="entry name" value="TETRATRICOPEPTIDE REPEAT PROTEIN 39 FAMILY MEMBER"/>
    <property type="match status" value="1"/>
</dbReference>
<dbReference type="GO" id="GO:0005634">
    <property type="term" value="C:nucleus"/>
    <property type="evidence" value="ECO:0007669"/>
    <property type="project" value="TreeGrafter"/>
</dbReference>
<dbReference type="AlphaFoldDB" id="A0A0G4MHE8"/>
<keyword evidence="7" id="KW-1185">Reference proteome</keyword>
<comment type="subunit">
    <text evidence="1">Interacts with lipid droplet proteins.</text>
</comment>
<evidence type="ECO:0000256" key="5">
    <source>
        <dbReference type="SAM" id="MobiDB-lite"/>
    </source>
</evidence>
<gene>
    <name evidence="6" type="ORF">BN1708_016256</name>
</gene>
<organism evidence="6 7">
    <name type="scientific">Verticillium longisporum</name>
    <name type="common">Verticillium dahliae var. longisporum</name>
    <dbReference type="NCBI Taxonomy" id="100787"/>
    <lineage>
        <taxon>Eukaryota</taxon>
        <taxon>Fungi</taxon>
        <taxon>Dikarya</taxon>
        <taxon>Ascomycota</taxon>
        <taxon>Pezizomycotina</taxon>
        <taxon>Sordariomycetes</taxon>
        <taxon>Hypocreomycetidae</taxon>
        <taxon>Glomerellales</taxon>
        <taxon>Plectosphaerellaceae</taxon>
        <taxon>Verticillium</taxon>
    </lineage>
</organism>
<dbReference type="InterPro" id="IPR019412">
    <property type="entry name" value="IML2/TPR_39"/>
</dbReference>
<feature type="compositionally biased region" description="Basic and acidic residues" evidence="5">
    <location>
        <begin position="154"/>
        <end position="164"/>
    </location>
</feature>
<feature type="compositionally biased region" description="Polar residues" evidence="5">
    <location>
        <begin position="98"/>
        <end position="112"/>
    </location>
</feature>
<proteinExistence type="predicted"/>
<dbReference type="PANTHER" id="PTHR31859:SF1">
    <property type="entry name" value="TETRATRICOPEPTIDE REPEAT PROTEIN 39C"/>
    <property type="match status" value="1"/>
</dbReference>
<feature type="region of interest" description="Disordered" evidence="5">
    <location>
        <begin position="1"/>
        <end position="194"/>
    </location>
</feature>
<sequence>MTPTAVAADSREFDHHDQHRDHGIATDGDMDPSVERQKSVKNRQFNIYASRAHSPSPGAHHNPKPNPPTSDKYESEHPSPDEAPQLPPLPISPRWDSLANNNTSFFLQKSNTALAVPSPDLPPSDSLAERLESGRHTPTNDFSHQPLVSPISEPEPRISTDTDKVLGTSTRQVPPLEKTATNEHMPGSFDDDEFVDLGAAADDSDEFVDAKETPGQSGAQTPAELEKDLQKLQVQDGKTQAPVTKPLDRSLQDEPLEKLPRDDKSQTTTPDAGDAALLTNPLDIFIHSGASMCFGLLLIILSMVPPAMSRLLSIIGFRGDRARGVRMLWSATRFRNVNGAVSGLVLLGYYNGLLGQADILPSASDGAFFKGKSDGREKDVIGIPRERCADLLADMRIRYPESRLWRLEEARGLSQDRRLREALEVLSTGEEAKMRQVAALNAFEMGLTALFAGDWVLTRDTFLRCLELNDWSHCLYYYIAGCAELERYRDAVHEGSDEHEIGRRKKKTEELWRKAPSVAGRKKFMAKPLPFDLFVQRKVAKMEDRAKEMGVDLADAAASSPAWEMAALWCGMKRMNDEELRQAVAGLAWERCTVGEAGLAKLKETPDEVAVRAVTLAGALRSLGQLDEARALLKADALSQDRNLVKGPLKDDYALPGAHYELAVIAWLEACQGDAAAAEAEERARRTAKVKECQEHLDAVIAWEAFVFDARLGMRVQTGLETLKWFRERMG</sequence>
<feature type="compositionally biased region" description="Basic and acidic residues" evidence="5">
    <location>
        <begin position="71"/>
        <end position="80"/>
    </location>
</feature>
<feature type="region of interest" description="Disordered" evidence="5">
    <location>
        <begin position="235"/>
        <end position="273"/>
    </location>
</feature>
<feature type="compositionally biased region" description="Low complexity" evidence="5">
    <location>
        <begin position="113"/>
        <end position="126"/>
    </location>
</feature>
<evidence type="ECO:0000313" key="7">
    <source>
        <dbReference type="Proteomes" id="UP000044602"/>
    </source>
</evidence>